<dbReference type="Pfam" id="PF03453">
    <property type="entry name" value="MoeA_N"/>
    <property type="match status" value="1"/>
</dbReference>
<dbReference type="InterPro" id="IPR036135">
    <property type="entry name" value="MoeA_linker/N_sf"/>
</dbReference>
<dbReference type="GO" id="GO:0006777">
    <property type="term" value="P:Mo-molybdopterin cofactor biosynthetic process"/>
    <property type="evidence" value="ECO:0007669"/>
    <property type="project" value="UniProtKB-KW"/>
</dbReference>
<dbReference type="PANTHER" id="PTHR10192">
    <property type="entry name" value="MOLYBDOPTERIN BIOSYNTHESIS PROTEIN"/>
    <property type="match status" value="1"/>
</dbReference>
<gene>
    <name evidence="4" type="ORF">B9J98_06180</name>
</gene>
<dbReference type="GO" id="GO:0061599">
    <property type="term" value="F:molybdopterin molybdotransferase activity"/>
    <property type="evidence" value="ECO:0007669"/>
    <property type="project" value="TreeGrafter"/>
</dbReference>
<evidence type="ECO:0000313" key="5">
    <source>
        <dbReference type="Proteomes" id="UP000244066"/>
    </source>
</evidence>
<dbReference type="EMBL" id="NDWU01000017">
    <property type="protein sequence ID" value="PUA31433.1"/>
    <property type="molecule type" value="Genomic_DNA"/>
</dbReference>
<dbReference type="Proteomes" id="UP000244066">
    <property type="component" value="Unassembled WGS sequence"/>
</dbReference>
<sequence length="188" mass="20669">MEGFPTLFGFEESRRMLAEVIKYRIVETIDVPLEDALNMVCAEDVIAPMDLPEFDRSAVDGYAVVAEDTFGSSPSNPVELRVVGKAYAGMRPSDTLRVDRGEAVEIYTGAPLPCGANAAVMFEHTNRLSGDSVEVLYPVSPYQNVSRKGEDYKKGELVIKGGTRIRPWHIGALAALNIPKVKVLRKPR</sequence>
<dbReference type="InterPro" id="IPR038987">
    <property type="entry name" value="MoeA-like"/>
</dbReference>
<dbReference type="Gene3D" id="3.90.105.10">
    <property type="entry name" value="Molybdopterin biosynthesis moea protein, domain 2"/>
    <property type="match status" value="1"/>
</dbReference>
<dbReference type="PANTHER" id="PTHR10192:SF5">
    <property type="entry name" value="GEPHYRIN"/>
    <property type="match status" value="1"/>
</dbReference>
<comment type="pathway">
    <text evidence="1">Cofactor biosynthesis; molybdopterin biosynthesis.</text>
</comment>
<comment type="caution">
    <text evidence="4">The sequence shown here is derived from an EMBL/GenBank/DDBJ whole genome shotgun (WGS) entry which is preliminary data.</text>
</comment>
<evidence type="ECO:0000256" key="1">
    <source>
        <dbReference type="ARBA" id="ARBA00005046"/>
    </source>
</evidence>
<dbReference type="InterPro" id="IPR005110">
    <property type="entry name" value="MoeA_linker/N"/>
</dbReference>
<accession>A0A2R7Y1V3</accession>
<evidence type="ECO:0000313" key="4">
    <source>
        <dbReference type="EMBL" id="PUA31433.1"/>
    </source>
</evidence>
<keyword evidence="2" id="KW-0501">Molybdenum cofactor biosynthesis</keyword>
<feature type="non-terminal residue" evidence="4">
    <location>
        <position position="188"/>
    </location>
</feature>
<evidence type="ECO:0000259" key="3">
    <source>
        <dbReference type="Pfam" id="PF03453"/>
    </source>
</evidence>
<proteinExistence type="predicted"/>
<feature type="domain" description="MoeA N-terminal and linker" evidence="3">
    <location>
        <begin position="11"/>
        <end position="176"/>
    </location>
</feature>
<dbReference type="SUPFAM" id="SSF63882">
    <property type="entry name" value="MoeA N-terminal region -like"/>
    <property type="match status" value="1"/>
</dbReference>
<protein>
    <recommendedName>
        <fullName evidence="3">MoeA N-terminal and linker domain-containing protein</fullName>
    </recommendedName>
</protein>
<evidence type="ECO:0000256" key="2">
    <source>
        <dbReference type="ARBA" id="ARBA00023150"/>
    </source>
</evidence>
<organism evidence="4 5">
    <name type="scientific">Candidatus Terraquivivens tikiterensis</name>
    <dbReference type="NCBI Taxonomy" id="1980982"/>
    <lineage>
        <taxon>Archaea</taxon>
        <taxon>Nitrososphaerota</taxon>
        <taxon>Candidatus Wolframiiraptoraceae</taxon>
        <taxon>Candidatus Terraquivivens</taxon>
    </lineage>
</organism>
<dbReference type="GO" id="GO:0005737">
    <property type="term" value="C:cytoplasm"/>
    <property type="evidence" value="ECO:0007669"/>
    <property type="project" value="TreeGrafter"/>
</dbReference>
<dbReference type="Gene3D" id="2.170.190.11">
    <property type="entry name" value="Molybdopterin biosynthesis moea protein, domain 3"/>
    <property type="match status" value="1"/>
</dbReference>
<reference evidence="4 5" key="1">
    <citation type="submission" date="2017-04" db="EMBL/GenBank/DDBJ databases">
        <title>Draft Aigarchaeota genome from a New Zealand hot spring.</title>
        <authorList>
            <person name="Reysenbach A.-L."/>
            <person name="Donaho J.A."/>
            <person name="Gerhart J."/>
            <person name="Kelley J.F."/>
            <person name="Kouba K."/>
            <person name="Podar M."/>
            <person name="Stott M."/>
        </authorList>
    </citation>
    <scope>NUCLEOTIDE SEQUENCE [LARGE SCALE GENOMIC DNA]</scope>
    <source>
        <strain evidence="4">NZ13_MG1</strain>
    </source>
</reference>
<dbReference type="FunFam" id="2.170.190.11:FF:000001">
    <property type="entry name" value="Molybdopterin molybdenumtransferase"/>
    <property type="match status" value="1"/>
</dbReference>
<dbReference type="AlphaFoldDB" id="A0A2R7Y1V3"/>
<name>A0A2R7Y1V3_9ARCH</name>